<dbReference type="SUPFAM" id="SSF141072">
    <property type="entry name" value="CalX-like"/>
    <property type="match status" value="1"/>
</dbReference>
<dbReference type="InterPro" id="IPR036691">
    <property type="entry name" value="Endo/exonu/phosph_ase_sf"/>
</dbReference>
<dbReference type="EMBL" id="FMCR01000004">
    <property type="protein sequence ID" value="SCF20298.1"/>
    <property type="molecule type" value="Genomic_DNA"/>
</dbReference>
<sequence length="1092" mass="112479">MRPRRSIAALATATAAVTVTALGVAPTAASAAPTDLFISEYVEGSSNNKAVELFNGTGAAVDLTAGGYQLQLYFNGSTTATTIALTGSVAAGDAFVFASASAGAAILAQADQTTGASLFNGDDAIVLRRGTTVLDSIGQVGVDPGTEWGAGVTSTADNTLRRLPNVAAGDTDPSDAFDPAAQWAGLPVDTFDGLGAHTVDGGGPVDVPATLTCGGPLVAAAGTAASREVTAADPDDTIVDLAVTAISPIPTSGSITRTAFTPADGVGGTARATVGVSADLAAGAYTVTLTATDAGGGTASCALAVQVTRELTVGEVQGPTTDTESGPSDRSPLAPASGNGTSSTLYDVRGVITQLTLARTSAGAEQHGFFLQSRVGDTDGDPTSSDGIFVFMGTFTSLIGGYVPTVGDEVVLRARVSEYYNFTQLSGASLVRRIGGGLVVDTAVAVTDAVPPAVLTDAQRFWERHEGSRMRVRAGSGAVSGRDVFSSTADAELWVVDRDDPLLDRVDPYSRRVFRDSHPLDNDPTRRFDDGNGQRTLLGSMGVKATAGDSAALLPPAHTFDTLRADAVGGVYYSFEKYGVQVERAEFAAGADPSKNNPPKPADRSQEVAVATYNVENLYDYRDDPFDGCDFAGNDGCVGVSPPFDYVPGSEAEYREQLAALADQIVKDLHAPDLILVQEAEDQDICTISGAALSCGDTNNADGAPDSIQELALTVAAAGGPAYAAAYDRTGADARGITAAFLYRTDRVSLAAATAADPLLGSAPTVQYRAAGLPSNADVQNPKALNAVLPADVDTSTGRDGSNVFTRAPQLGKFSVAAAPGATERFTLYALSNHYSSGPDSRVGQRREQARYGAAIVTAIEAADQTARVVYGGDLNVFPRPDDPIATAGQPTPSDQLAPLYEAGLHNLWDNLVADVPASAYSYSFEGQAQTLDHLFVNDAFYGDLVQVRAAHINADWPAEFAGDGSRGSSDHDPQVARFRSRASLTVADTAVAEGNQGTRQLTFTATVSRPLSQSVLLCAATVGLTAQAGSDFDPYAGCKVLAAGQTSVAFQVSVRGDRKREADEKLTLLVAGVPGLRLADPLATGTITNDD</sequence>
<dbReference type="STRING" id="285676.GA0070561_4232"/>
<evidence type="ECO:0000256" key="1">
    <source>
        <dbReference type="SAM" id="MobiDB-lite"/>
    </source>
</evidence>
<feature type="signal peptide" evidence="2">
    <location>
        <begin position="1"/>
        <end position="31"/>
    </location>
</feature>
<dbReference type="PANTHER" id="PTHR42834">
    <property type="entry name" value="ENDONUCLEASE/EXONUCLEASE/PHOSPHATASE FAMILY PROTEIN (AFU_ORTHOLOGUE AFUA_3G09210)"/>
    <property type="match status" value="1"/>
</dbReference>
<evidence type="ECO:0000256" key="2">
    <source>
        <dbReference type="SAM" id="SignalP"/>
    </source>
</evidence>
<dbReference type="InterPro" id="IPR001322">
    <property type="entry name" value="Lamin_tail_dom"/>
</dbReference>
<feature type="domain" description="LTD" evidence="3">
    <location>
        <begin position="23"/>
        <end position="141"/>
    </location>
</feature>
<dbReference type="InterPro" id="IPR035986">
    <property type="entry name" value="PKD_dom_sf"/>
</dbReference>
<feature type="region of interest" description="Disordered" evidence="1">
    <location>
        <begin position="313"/>
        <end position="341"/>
    </location>
</feature>
<feature type="chain" id="PRO_5008709186" description="LTD domain-containing protein" evidence="2">
    <location>
        <begin position="32"/>
        <end position="1092"/>
    </location>
</feature>
<proteinExistence type="predicted"/>
<dbReference type="AlphaFoldDB" id="A0A1C4YHY3"/>
<dbReference type="PROSITE" id="PS51318">
    <property type="entry name" value="TAT"/>
    <property type="match status" value="1"/>
</dbReference>
<dbReference type="InterPro" id="IPR038081">
    <property type="entry name" value="CalX-like_sf"/>
</dbReference>
<reference evidence="4 5" key="1">
    <citation type="submission" date="2016-06" db="EMBL/GenBank/DDBJ databases">
        <authorList>
            <person name="Kjaerup R.B."/>
            <person name="Dalgaard T.S."/>
            <person name="Juul-Madsen H.R."/>
        </authorList>
    </citation>
    <scope>NUCLEOTIDE SEQUENCE [LARGE SCALE GENOMIC DNA]</scope>
    <source>
        <strain evidence="4 5">DSM 44871</strain>
    </source>
</reference>
<dbReference type="PANTHER" id="PTHR42834:SF1">
    <property type="entry name" value="ENDONUCLEASE_EXONUCLEASE_PHOSPHATASE FAMILY PROTEIN (AFU_ORTHOLOGUE AFUA_3G09210)"/>
    <property type="match status" value="1"/>
</dbReference>
<organism evidence="4 5">
    <name type="scientific">Micromonospora saelicesensis</name>
    <dbReference type="NCBI Taxonomy" id="285676"/>
    <lineage>
        <taxon>Bacteria</taxon>
        <taxon>Bacillati</taxon>
        <taxon>Actinomycetota</taxon>
        <taxon>Actinomycetes</taxon>
        <taxon>Micromonosporales</taxon>
        <taxon>Micromonosporaceae</taxon>
        <taxon>Micromonospora</taxon>
    </lineage>
</organism>
<protein>
    <recommendedName>
        <fullName evidence="3">LTD domain-containing protein</fullName>
    </recommendedName>
</protein>
<dbReference type="Pfam" id="PF00932">
    <property type="entry name" value="LTD"/>
    <property type="match status" value="1"/>
</dbReference>
<dbReference type="PROSITE" id="PS51841">
    <property type="entry name" value="LTD"/>
    <property type="match status" value="1"/>
</dbReference>
<evidence type="ECO:0000259" key="3">
    <source>
        <dbReference type="PROSITE" id="PS51841"/>
    </source>
</evidence>
<dbReference type="Gene3D" id="2.60.40.2030">
    <property type="match status" value="1"/>
</dbReference>
<name>A0A1C4YHY3_9ACTN</name>
<dbReference type="Gene3D" id="3.60.10.10">
    <property type="entry name" value="Endonuclease/exonuclease/phosphatase"/>
    <property type="match status" value="1"/>
</dbReference>
<keyword evidence="2" id="KW-0732">Signal</keyword>
<accession>A0A1C4YHY3</accession>
<gene>
    <name evidence="4" type="ORF">GA0070561_4232</name>
</gene>
<dbReference type="SUPFAM" id="SSF56219">
    <property type="entry name" value="DNase I-like"/>
    <property type="match status" value="1"/>
</dbReference>
<dbReference type="RefSeq" id="WP_091402700.1">
    <property type="nucleotide sequence ID" value="NZ_FMCR01000004.1"/>
</dbReference>
<evidence type="ECO:0000313" key="5">
    <source>
        <dbReference type="Proteomes" id="UP000198864"/>
    </source>
</evidence>
<evidence type="ECO:0000313" key="4">
    <source>
        <dbReference type="EMBL" id="SCF20298.1"/>
    </source>
</evidence>
<dbReference type="Proteomes" id="UP000198864">
    <property type="component" value="Unassembled WGS sequence"/>
</dbReference>
<dbReference type="InterPro" id="IPR006311">
    <property type="entry name" value="TAT_signal"/>
</dbReference>
<feature type="compositionally biased region" description="Polar residues" evidence="1">
    <location>
        <begin position="318"/>
        <end position="328"/>
    </location>
</feature>
<dbReference type="SUPFAM" id="SSF49299">
    <property type="entry name" value="PKD domain"/>
    <property type="match status" value="1"/>
</dbReference>
<dbReference type="CDD" id="cd04486">
    <property type="entry name" value="YhcR_OBF_like"/>
    <property type="match status" value="1"/>
</dbReference>